<feature type="compositionally biased region" description="Low complexity" evidence="1">
    <location>
        <begin position="238"/>
        <end position="250"/>
    </location>
</feature>
<evidence type="ECO:0000259" key="2">
    <source>
        <dbReference type="PROSITE" id="PS51384"/>
    </source>
</evidence>
<dbReference type="Proteomes" id="UP000195062">
    <property type="component" value="Unassembled WGS sequence"/>
</dbReference>
<feature type="compositionally biased region" description="Basic residues" evidence="1">
    <location>
        <begin position="251"/>
        <end position="280"/>
    </location>
</feature>
<dbReference type="SUPFAM" id="SSF63380">
    <property type="entry name" value="Riboflavin synthase domain-like"/>
    <property type="match status" value="1"/>
</dbReference>
<dbReference type="AlphaFoldDB" id="A0A251XJR6"/>
<organism evidence="3 4">
    <name type="scientific">Clavibacter michiganensis subsp. michiganensis</name>
    <dbReference type="NCBI Taxonomy" id="33013"/>
    <lineage>
        <taxon>Bacteria</taxon>
        <taxon>Bacillati</taxon>
        <taxon>Actinomycetota</taxon>
        <taxon>Actinomycetes</taxon>
        <taxon>Micrococcales</taxon>
        <taxon>Microbacteriaceae</taxon>
        <taxon>Clavibacter</taxon>
    </lineage>
</organism>
<accession>A0A251XJR6</accession>
<dbReference type="EMBL" id="MDHH01000001">
    <property type="protein sequence ID" value="OUE03656.1"/>
    <property type="molecule type" value="Genomic_DNA"/>
</dbReference>
<proteinExistence type="predicted"/>
<feature type="domain" description="FAD-binding FR-type" evidence="2">
    <location>
        <begin position="10"/>
        <end position="147"/>
    </location>
</feature>
<evidence type="ECO:0000313" key="4">
    <source>
        <dbReference type="Proteomes" id="UP000195062"/>
    </source>
</evidence>
<sequence>MPTATPHPPYRLFETRVARTERVSPAFVRVTLVGPTLHLFAPWGLDQRIKLVLPRPDGAGDGWAGPLAGDVDGLAPDDWRHRVAGMPPTERHPLRTYTPRAVRPEAGEVDVDLLVHEPAGPASAWALAARPGDRLLVSGPDVRAGDRRHGIQWRPAVPPTRVLLVGDEAAVPALAGIMLTLDADVQGVVLVEADAADACPPIDARPAGVEVRDVRRIPGAPARPWPTPWLTGRRSTRWRPSPTGRGSPRGSPRRARPSRRCGPRSRRTGWIRGASRRRATGARPVGGRPRRRSSVRVASPTSLDAGAAVETPPLERRPP</sequence>
<dbReference type="Pfam" id="PF04954">
    <property type="entry name" value="SIP"/>
    <property type="match status" value="1"/>
</dbReference>
<dbReference type="Gene3D" id="2.40.30.10">
    <property type="entry name" value="Translation factors"/>
    <property type="match status" value="1"/>
</dbReference>
<dbReference type="InterPro" id="IPR007037">
    <property type="entry name" value="SIP_rossman_dom"/>
</dbReference>
<gene>
    <name evidence="3" type="primary">irtA_1</name>
    <name evidence="3" type="ORF">CMMCAS07_01815</name>
</gene>
<evidence type="ECO:0000256" key="1">
    <source>
        <dbReference type="SAM" id="MobiDB-lite"/>
    </source>
</evidence>
<dbReference type="InterPro" id="IPR039374">
    <property type="entry name" value="SIP_fam"/>
</dbReference>
<keyword evidence="3" id="KW-0067">ATP-binding</keyword>
<dbReference type="PROSITE" id="PS51384">
    <property type="entry name" value="FAD_FR"/>
    <property type="match status" value="1"/>
</dbReference>
<name>A0A251XJR6_CLAMM</name>
<dbReference type="CDD" id="cd06193">
    <property type="entry name" value="siderophore_interacting"/>
    <property type="match status" value="1"/>
</dbReference>
<dbReference type="GO" id="GO:0005524">
    <property type="term" value="F:ATP binding"/>
    <property type="evidence" value="ECO:0007669"/>
    <property type="project" value="UniProtKB-KW"/>
</dbReference>
<keyword evidence="3" id="KW-0547">Nucleotide-binding</keyword>
<reference evidence="3 4" key="1">
    <citation type="submission" date="2016-08" db="EMBL/GenBank/DDBJ databases">
        <title>Genome sequence of Clavibacter michiganensis subsp. michiganensis strain CASJ007.</title>
        <authorList>
            <person name="Thapa S.P."/>
            <person name="Coaker G."/>
        </authorList>
    </citation>
    <scope>NUCLEOTIDE SEQUENCE [LARGE SCALE GENOMIC DNA]</scope>
    <source>
        <strain evidence="3">CASJ007</strain>
    </source>
</reference>
<dbReference type="Pfam" id="PF08021">
    <property type="entry name" value="FAD_binding_9"/>
    <property type="match status" value="1"/>
</dbReference>
<dbReference type="PANTHER" id="PTHR30157:SF0">
    <property type="entry name" value="NADPH-DEPENDENT FERRIC-CHELATE REDUCTASE"/>
    <property type="match status" value="1"/>
</dbReference>
<protein>
    <submittedName>
        <fullName evidence="3">Iron import ATP-binding/permease protein IrtA</fullName>
    </submittedName>
</protein>
<dbReference type="Gene3D" id="3.40.50.80">
    <property type="entry name" value="Nucleotide-binding domain of ferredoxin-NADP reductase (FNR) module"/>
    <property type="match status" value="1"/>
</dbReference>
<dbReference type="InterPro" id="IPR017938">
    <property type="entry name" value="Riboflavin_synthase-like_b-brl"/>
</dbReference>
<dbReference type="InterPro" id="IPR013113">
    <property type="entry name" value="SIP_FAD-bd"/>
</dbReference>
<feature type="region of interest" description="Disordered" evidence="1">
    <location>
        <begin position="218"/>
        <end position="319"/>
    </location>
</feature>
<evidence type="ECO:0000313" key="3">
    <source>
        <dbReference type="EMBL" id="OUE03656.1"/>
    </source>
</evidence>
<dbReference type="InterPro" id="IPR017927">
    <property type="entry name" value="FAD-bd_FR_type"/>
</dbReference>
<dbReference type="GO" id="GO:0016491">
    <property type="term" value="F:oxidoreductase activity"/>
    <property type="evidence" value="ECO:0007669"/>
    <property type="project" value="InterPro"/>
</dbReference>
<keyword evidence="4" id="KW-1185">Reference proteome</keyword>
<dbReference type="InterPro" id="IPR039261">
    <property type="entry name" value="FNR_nucleotide-bd"/>
</dbReference>
<dbReference type="PANTHER" id="PTHR30157">
    <property type="entry name" value="FERRIC REDUCTASE, NADPH-DEPENDENT"/>
    <property type="match status" value="1"/>
</dbReference>
<comment type="caution">
    <text evidence="3">The sequence shown here is derived from an EMBL/GenBank/DDBJ whole genome shotgun (WGS) entry which is preliminary data.</text>
</comment>